<dbReference type="CDD" id="cd02440">
    <property type="entry name" value="AdoMet_MTases"/>
    <property type="match status" value="1"/>
</dbReference>
<sequence>MGINHSKLKKSKQVPPNFDQTLSNKEKELTYYLSNDIDDVDRQHMHHFFKKYIFQNNFSSPIEDKLFKEDCKVLDVGCGPGTWLLDVSNTYSNAQFFGLDIEPLFPQEIKPKNLQFIEADIRKGLPFPDNEFDFIHMESMLLIFTKDQWNMVLSELIRVTKSGGYIEITELSIIRDDAGPIFNKMYEGSK</sequence>
<dbReference type="PANTHER" id="PTHR43591:SF24">
    <property type="entry name" value="2-METHOXY-6-POLYPRENYL-1,4-BENZOQUINOL METHYLASE, MITOCHONDRIAL"/>
    <property type="match status" value="1"/>
</dbReference>
<reference evidence="2 3" key="1">
    <citation type="submission" date="2018-06" db="EMBL/GenBank/DDBJ databases">
        <title>Comparative genomics reveals the genomic features of Rhizophagus irregularis, R. cerebriforme, R. diaphanum and Gigaspora rosea, and their symbiotic lifestyle signature.</title>
        <authorList>
            <person name="Morin E."/>
            <person name="San Clemente H."/>
            <person name="Chen E.C.H."/>
            <person name="De La Providencia I."/>
            <person name="Hainaut M."/>
            <person name="Kuo A."/>
            <person name="Kohler A."/>
            <person name="Murat C."/>
            <person name="Tang N."/>
            <person name="Roy S."/>
            <person name="Loubradou J."/>
            <person name="Henrissat B."/>
            <person name="Grigoriev I.V."/>
            <person name="Corradi N."/>
            <person name="Roux C."/>
            <person name="Martin F.M."/>
        </authorList>
    </citation>
    <scope>NUCLEOTIDE SEQUENCE [LARGE SCALE GENOMIC DNA]</scope>
    <source>
        <strain evidence="2 3">DAOM 227022</strain>
    </source>
</reference>
<dbReference type="EMBL" id="QKYT01000001">
    <property type="protein sequence ID" value="RIA99735.1"/>
    <property type="molecule type" value="Genomic_DNA"/>
</dbReference>
<evidence type="ECO:0000259" key="1">
    <source>
        <dbReference type="Pfam" id="PF13649"/>
    </source>
</evidence>
<dbReference type="SUPFAM" id="SSF53335">
    <property type="entry name" value="S-adenosyl-L-methionine-dependent methyltransferases"/>
    <property type="match status" value="1"/>
</dbReference>
<dbReference type="Gene3D" id="3.40.50.150">
    <property type="entry name" value="Vaccinia Virus protein VP39"/>
    <property type="match status" value="1"/>
</dbReference>
<dbReference type="InterPro" id="IPR029063">
    <property type="entry name" value="SAM-dependent_MTases_sf"/>
</dbReference>
<evidence type="ECO:0000313" key="3">
    <source>
        <dbReference type="Proteomes" id="UP000265703"/>
    </source>
</evidence>
<name>A0A397TST4_9GLOM</name>
<dbReference type="InterPro" id="IPR041698">
    <property type="entry name" value="Methyltransf_25"/>
</dbReference>
<feature type="domain" description="Methyltransferase" evidence="1">
    <location>
        <begin position="73"/>
        <end position="164"/>
    </location>
</feature>
<evidence type="ECO:0000313" key="2">
    <source>
        <dbReference type="EMBL" id="RIA99735.1"/>
    </source>
</evidence>
<proteinExistence type="predicted"/>
<dbReference type="GO" id="GO:0008168">
    <property type="term" value="F:methyltransferase activity"/>
    <property type="evidence" value="ECO:0007669"/>
    <property type="project" value="UniProtKB-KW"/>
</dbReference>
<dbReference type="OrthoDB" id="2013972at2759"/>
<dbReference type="PANTHER" id="PTHR43591">
    <property type="entry name" value="METHYLTRANSFERASE"/>
    <property type="match status" value="1"/>
</dbReference>
<keyword evidence="2" id="KW-0808">Transferase</keyword>
<dbReference type="GO" id="GO:0032259">
    <property type="term" value="P:methylation"/>
    <property type="evidence" value="ECO:0007669"/>
    <property type="project" value="UniProtKB-KW"/>
</dbReference>
<organism evidence="2 3">
    <name type="scientific">Glomus cerebriforme</name>
    <dbReference type="NCBI Taxonomy" id="658196"/>
    <lineage>
        <taxon>Eukaryota</taxon>
        <taxon>Fungi</taxon>
        <taxon>Fungi incertae sedis</taxon>
        <taxon>Mucoromycota</taxon>
        <taxon>Glomeromycotina</taxon>
        <taxon>Glomeromycetes</taxon>
        <taxon>Glomerales</taxon>
        <taxon>Glomeraceae</taxon>
        <taxon>Glomus</taxon>
    </lineage>
</organism>
<comment type="caution">
    <text evidence="2">The sequence shown here is derived from an EMBL/GenBank/DDBJ whole genome shotgun (WGS) entry which is preliminary data.</text>
</comment>
<dbReference type="STRING" id="658196.A0A397TST4"/>
<accession>A0A397TST4</accession>
<dbReference type="AlphaFoldDB" id="A0A397TST4"/>
<gene>
    <name evidence="2" type="ORF">C1645_684604</name>
</gene>
<dbReference type="Pfam" id="PF13649">
    <property type="entry name" value="Methyltransf_25"/>
    <property type="match status" value="1"/>
</dbReference>
<keyword evidence="2" id="KW-0489">Methyltransferase</keyword>
<dbReference type="Proteomes" id="UP000265703">
    <property type="component" value="Unassembled WGS sequence"/>
</dbReference>
<protein>
    <submittedName>
        <fullName evidence="2">S-adenosyl-L-methionine-dependent methyltransferase</fullName>
    </submittedName>
</protein>
<keyword evidence="3" id="KW-1185">Reference proteome</keyword>